<dbReference type="InterPro" id="IPR011050">
    <property type="entry name" value="Pectin_lyase_fold/virulence"/>
</dbReference>
<dbReference type="Proteomes" id="UP001165460">
    <property type="component" value="Unassembled WGS sequence"/>
</dbReference>
<dbReference type="Pfam" id="PF18676">
    <property type="entry name" value="MBG_2"/>
    <property type="match status" value="3"/>
</dbReference>
<evidence type="ECO:0000256" key="1">
    <source>
        <dbReference type="ARBA" id="ARBA00022737"/>
    </source>
</evidence>
<dbReference type="Gene3D" id="3.30.160.710">
    <property type="match status" value="2"/>
</dbReference>
<dbReference type="Pfam" id="PF18657">
    <property type="entry name" value="YDG"/>
    <property type="match status" value="5"/>
</dbReference>
<dbReference type="SMART" id="SM00060">
    <property type="entry name" value="FN3"/>
    <property type="match status" value="2"/>
</dbReference>
<dbReference type="EMBL" id="JALGBH010000001">
    <property type="protein sequence ID" value="MCJ0741862.1"/>
    <property type="molecule type" value="Genomic_DNA"/>
</dbReference>
<dbReference type="RefSeq" id="WP_243359419.1">
    <property type="nucleotide sequence ID" value="NZ_JALGBH010000001.1"/>
</dbReference>
<feature type="chain" id="PRO_5046662387" evidence="2">
    <location>
        <begin position="24"/>
        <end position="2582"/>
    </location>
</feature>
<dbReference type="InterPro" id="IPR050964">
    <property type="entry name" value="Striated_Muscle_Regulatory"/>
</dbReference>
<dbReference type="InterPro" id="IPR006626">
    <property type="entry name" value="PbH1"/>
</dbReference>
<dbReference type="SUPFAM" id="SSF49265">
    <property type="entry name" value="Fibronectin type III"/>
    <property type="match status" value="1"/>
</dbReference>
<dbReference type="Pfam" id="PF13585">
    <property type="entry name" value="CHU_C"/>
    <property type="match status" value="1"/>
</dbReference>
<organism evidence="4 5">
    <name type="scientific">Pedobacter montanisoli</name>
    <dbReference type="NCBI Taxonomy" id="2923277"/>
    <lineage>
        <taxon>Bacteria</taxon>
        <taxon>Pseudomonadati</taxon>
        <taxon>Bacteroidota</taxon>
        <taxon>Sphingobacteriia</taxon>
        <taxon>Sphingobacteriales</taxon>
        <taxon>Sphingobacteriaceae</taxon>
        <taxon>Pedobacter</taxon>
    </lineage>
</organism>
<dbReference type="CDD" id="cd00063">
    <property type="entry name" value="FN3"/>
    <property type="match status" value="1"/>
</dbReference>
<feature type="domain" description="Fibronectin type-III" evidence="3">
    <location>
        <begin position="1573"/>
        <end position="1666"/>
    </location>
</feature>
<keyword evidence="5" id="KW-1185">Reference proteome</keyword>
<sequence length="2582" mass="264131">MVKLYTSLFLGVFISLLTFTAQAQIIEDFRNIGNGTLVKSYLNPNTSRKYTFTGRLHGTIYPGLGHGGDDYIIDTYDDCLTTVPGAIATSIGSIKLNEPGYLKIQSLWVFPSNNCETVSNSGDIVFVGKKSGQIQYTFTVLGSTLNNVQGVEEGFTLINFANYSAANTFDIDELEIQLKGSLVYAALDDIKYTFSSLTQATNINFTSTLQAQTTLDWTNGTGTSRAVFMKAAATGNPALIDNTSYTANTIFGSGTQVGSSGWYCVYNGTGSSVTVTGLTSNTTYRAMVVEYNGASGSQKYQGVSGTNNPNNVTTSAVVATPAITTSVTILSVFSTCSGTASAPQSFTVSGSDLTANLIITAPGGFEISTSSAGTYGSSISMFPTGGTVSNTTIYIRLRADIIGSPSGNIAVSSTGATSKTIAVSGTANITPATPSASSNSPVVLGTTLNLSTPTVSGATYSWTGPNAFTSNVQNPSISNITAASAGTYSVTVTVTGCTSAAGTTTVVVNAPSGITPDASGIVRVKQNGAGSKTGDSWTNAAAELADALKVAKTNTAIKEIWVAAGTYKPKYSPQDGANFGTDQGRDNTFLLVKDVKIYGGFAGTENTLADRNLNLTANASILSGDIDNNDAVDGTIVGNNAYHVVVSSGDAGTATLNGFTIKGGYADGAGSFQISGNSIDKNSGGGMLINNSSPGLTNLTITQNKAAYGAGIYNFFANSKMEFVKISYNGGAIYGGGITNIRSSPKIINSLINNNNTSFRGGAIYNMYGEAAPELTNVTITGNTTGPTGSAMDNDASNGVTVKNSIIWGNTGTNGIGGNGATVNNSIVQGVYPGTAILNADPQFTNAAAGDYTLSASSPAVNKGSNASFTGLDANTKDLAGNARVYKYASAGVIDMGAYELQADAATAITTVTVPSNVTYRIGQQLSFTIKFSGNVNVTTTGGIPFLALTIGSTTRYAAYASGSGTTDLVFTYTIQSGDLDANGIVVGNAIDLNGGTITDVASNAVVLTLNGVSSTAGVLVDGVAPSVTSIVRSSGNPSVTKLSQISFDVSFSKSVTGVDAADFTLTTTGGVMGAAVSSVSGSGSVYTVTVSTGTGDGTIRLDLNSSPTGIKDSAGNDIAGGYTAGQSYTIDKTAPVISGVTNSGVYNTNKTITFNEGTATLNGSAFTSGTTVSAEGLYTLVVTDAAGNYTTIAFTIDKTAPIVSGVTNSGLYNTDKTISFNEGTATLNGSTFSSGSVVSTEGTYILVVTDAAGNKTTVSFTIDKTPPTTYVTSLKLSDDSGPSSTDFITNIAAQTLSGTLSANLQTGEIVYISLDNGSTYVAATVAVGSNTFSLNGVTLSGSNTLKVYVGDQAGNKGTEHAQVYVLDTQAPAAPSTPVLTAASDSGVSNSDHLTNVTQPTFTGTAEPGTTVTLYSGSTVLGTGIATGGNWIITLTSPLVNGTYSITAKATDLADNVSSASLAIAITIDTTKPSVAITSSISTLKKDETATITFTFSEDPGVSFTAGSITVTGGTISGISGMGFLRTATFTPNANTDNGAANIIVAAGAYTDAAGNEGSKGVLSPDIAYDTKAPAVPTGLTAIFDNQQSVLSWTANTEADLASYKIYGGTSTNPTNLLTTVTSPTVTYTHSGLINGTTYYYRITAVDQAGNESTYSTEVTAIPKASQTITFNALAAKTYGDADFDAGATTTSGLTISYSSDNTAVATIVAGKVHIVGAGTANISASQAGNNFYKAAADEVQVLTINKKTLTVAATAVNKVYDGNTNAMVSLSDNRVNGDALTLTYANATFDNKNVGNNKSVEISGISISGTDANNYTFNTTASATASITPKNLTVTATATDKVYNGNTNATVSLSDNRINGDILTLTNTSATFNNKNVGTNKAVTVSGISISGTDADNYTFNSTASATANITAKALTVTATATDKEYDGNANAIVALSDDRVNGDILSLANTSAAFDNKNVGTNKSVEVSGISIGGTDAVNYTFNTTASATANITAKALTVTVTANNKIYDGNTNAIVALSDNRVNGDILTLANTNATFNNKNVGTNKPVSVSGISISGADAINYTFNTTASATANITAKNLTITATATDKVYDGNTNATVSLSDNRLTGDVLTLANTAATFDNKNVGTNKAVSVSGISISGTDAGNYTFNNTAATTAGITPAKLSYVASPATKVYGDANPTLTGTITGFATGDDQANATTGTPSFGTVANNASSTGSYAITGSGLTAQNYTLEQATGNAAALTITARPVTIKADAKAKTYGDNDPALSYQITSGNLVNGDTFTGALLRDNGQNAGSYTIKQGTVALSNNYNLSYQPANLIINKALLTVTANNSSRCYGTNNPAFSVSYSGFKYSDNENGLTTKPTVSTIANAGSVAGNYELVPSGGASANYDFSYVKGTLTVNPLPVNTIVSDKGTSISKGETAVLRVNSDNGTGYSWTTANGIISGQSSAVLTVRPMETTTYTVTVKNATGCESTSTITIEVKEDYMVQAENFITPNGDGVNDTWVIKNIDAYPNHTLSIYDRSGKELYKVRNYKNDWDGTFNGSPLAEGTYYYIIRFDQNPANLGAKVAKGFITIVRSK</sequence>
<feature type="signal peptide" evidence="2">
    <location>
        <begin position="1"/>
        <end position="23"/>
    </location>
</feature>
<name>A0ABS9ZUG0_9SPHI</name>
<keyword evidence="1" id="KW-0677">Repeat</keyword>
<dbReference type="Pfam" id="PF00041">
    <property type="entry name" value="fn3"/>
    <property type="match status" value="1"/>
</dbReference>
<dbReference type="InterPro" id="IPR036116">
    <property type="entry name" value="FN3_sf"/>
</dbReference>
<dbReference type="InterPro" id="IPR059226">
    <property type="entry name" value="Choice_anch_Q_dom"/>
</dbReference>
<dbReference type="Gene3D" id="2.60.40.10">
    <property type="entry name" value="Immunoglobulins"/>
    <property type="match status" value="4"/>
</dbReference>
<dbReference type="InterPro" id="IPR044016">
    <property type="entry name" value="Big_13"/>
</dbReference>
<evidence type="ECO:0000313" key="5">
    <source>
        <dbReference type="Proteomes" id="UP001165460"/>
    </source>
</evidence>
<dbReference type="InterPro" id="IPR003961">
    <property type="entry name" value="FN3_dom"/>
</dbReference>
<dbReference type="InterPro" id="IPR041248">
    <property type="entry name" value="YDG"/>
</dbReference>
<dbReference type="PANTHER" id="PTHR13817:SF73">
    <property type="entry name" value="FIBRONECTIN TYPE-III DOMAIN-CONTAINING PROTEIN"/>
    <property type="match status" value="1"/>
</dbReference>
<keyword evidence="2" id="KW-0732">Signal</keyword>
<gene>
    <name evidence="4" type="ORF">MMF97_03990</name>
</gene>
<protein>
    <submittedName>
        <fullName evidence="4">YDG domain-containing protein</fullName>
    </submittedName>
</protein>
<dbReference type="NCBIfam" id="TIGR04131">
    <property type="entry name" value="Bac_Flav_CTERM"/>
    <property type="match status" value="1"/>
</dbReference>
<dbReference type="NCBIfam" id="NF041518">
    <property type="entry name" value="choice_anch_Q"/>
    <property type="match status" value="1"/>
</dbReference>
<dbReference type="InterPro" id="IPR041286">
    <property type="entry name" value="MBG_2"/>
</dbReference>
<dbReference type="SUPFAM" id="SSF51126">
    <property type="entry name" value="Pectin lyase-like"/>
    <property type="match status" value="1"/>
</dbReference>
<accession>A0ABS9ZUG0</accession>
<dbReference type="InterPro" id="IPR026341">
    <property type="entry name" value="T9SS_type_B"/>
</dbReference>
<dbReference type="InterPro" id="IPR013783">
    <property type="entry name" value="Ig-like_fold"/>
</dbReference>
<dbReference type="PROSITE" id="PS50853">
    <property type="entry name" value="FN3"/>
    <property type="match status" value="1"/>
</dbReference>
<evidence type="ECO:0000313" key="4">
    <source>
        <dbReference type="EMBL" id="MCJ0741862.1"/>
    </source>
</evidence>
<dbReference type="Pfam" id="PF19077">
    <property type="entry name" value="Big_13"/>
    <property type="match status" value="2"/>
</dbReference>
<dbReference type="SMART" id="SM00710">
    <property type="entry name" value="PbH1"/>
    <property type="match status" value="8"/>
</dbReference>
<comment type="caution">
    <text evidence="4">The sequence shown here is derived from an EMBL/GenBank/DDBJ whole genome shotgun (WGS) entry which is preliminary data.</text>
</comment>
<evidence type="ECO:0000256" key="2">
    <source>
        <dbReference type="SAM" id="SignalP"/>
    </source>
</evidence>
<proteinExistence type="predicted"/>
<reference evidence="4" key="1">
    <citation type="submission" date="2022-03" db="EMBL/GenBank/DDBJ databases">
        <authorList>
            <person name="Woo C.Y."/>
        </authorList>
    </citation>
    <scope>NUCLEOTIDE SEQUENCE</scope>
    <source>
        <strain evidence="4">CYS-01</strain>
    </source>
</reference>
<dbReference type="PANTHER" id="PTHR13817">
    <property type="entry name" value="TITIN"/>
    <property type="match status" value="1"/>
</dbReference>
<evidence type="ECO:0000259" key="3">
    <source>
        <dbReference type="PROSITE" id="PS50853"/>
    </source>
</evidence>